<protein>
    <submittedName>
        <fullName evidence="3">EF-hand calcium-binding domain protein</fullName>
    </submittedName>
</protein>
<dbReference type="InterPro" id="IPR005645">
    <property type="entry name" value="FSH-like_dom"/>
</dbReference>
<dbReference type="AlphaFoldDB" id="A0AAD4KIX4"/>
<dbReference type="PANTHER" id="PTHR48070:SF7">
    <property type="entry name" value="SERINE HYDROLASE FSH DOMAIN-CONTAINING PROTEIN-RELATED"/>
    <property type="match status" value="1"/>
</dbReference>
<dbReference type="GO" id="GO:0019748">
    <property type="term" value="P:secondary metabolic process"/>
    <property type="evidence" value="ECO:0007669"/>
    <property type="project" value="TreeGrafter"/>
</dbReference>
<dbReference type="Proteomes" id="UP001201262">
    <property type="component" value="Unassembled WGS sequence"/>
</dbReference>
<keyword evidence="1" id="KW-0378">Hydrolase</keyword>
<evidence type="ECO:0000313" key="4">
    <source>
        <dbReference type="Proteomes" id="UP001201262"/>
    </source>
</evidence>
<dbReference type="GO" id="GO:0016787">
    <property type="term" value="F:hydrolase activity"/>
    <property type="evidence" value="ECO:0007669"/>
    <property type="project" value="UniProtKB-KW"/>
</dbReference>
<evidence type="ECO:0000313" key="3">
    <source>
        <dbReference type="EMBL" id="KAH8692600.1"/>
    </source>
</evidence>
<dbReference type="PANTHER" id="PTHR48070">
    <property type="entry name" value="ESTERASE OVCA2"/>
    <property type="match status" value="1"/>
</dbReference>
<organism evidence="3 4">
    <name type="scientific">Talaromyces proteolyticus</name>
    <dbReference type="NCBI Taxonomy" id="1131652"/>
    <lineage>
        <taxon>Eukaryota</taxon>
        <taxon>Fungi</taxon>
        <taxon>Dikarya</taxon>
        <taxon>Ascomycota</taxon>
        <taxon>Pezizomycotina</taxon>
        <taxon>Eurotiomycetes</taxon>
        <taxon>Eurotiomycetidae</taxon>
        <taxon>Eurotiales</taxon>
        <taxon>Trichocomaceae</taxon>
        <taxon>Talaromyces</taxon>
        <taxon>Talaromyces sect. Bacilispori</taxon>
    </lineage>
</organism>
<gene>
    <name evidence="3" type="ORF">BGW36DRAFT_22946</name>
</gene>
<proteinExistence type="predicted"/>
<name>A0AAD4KIX4_9EURO</name>
<sequence length="281" mass="31069">MGRTIRILGLHGYGTSGAIFESQTATFRQHLNKGDPYNSGDKFEFDFVDGPFPSGPAAGIELFYNPPYYCFWPINHTLDDIAAGRKWLYDYIHKNGPYDGVIMFSQGCVLGSVTLLHHFKDTPTKPPPFKFAIFVCGGPPLKELEDNLGFTVPKEIWALDLASRKALAQRADTAAILARGSDRWQNDLQDLTDLTSEELAELIHGPIQMNIPTVHIVGAKDPRNFSGYQLHALSHPDVRKIYEHHGGHDIPRDVSTSTTIASLVRWVSSPLTAAKLGQNGA</sequence>
<dbReference type="InterPro" id="IPR029058">
    <property type="entry name" value="AB_hydrolase_fold"/>
</dbReference>
<dbReference type="Gene3D" id="3.40.50.1820">
    <property type="entry name" value="alpha/beta hydrolase"/>
    <property type="match status" value="1"/>
</dbReference>
<dbReference type="Pfam" id="PF03959">
    <property type="entry name" value="FSH1"/>
    <property type="match status" value="1"/>
</dbReference>
<dbReference type="EMBL" id="JAJTJA010000010">
    <property type="protein sequence ID" value="KAH8692600.1"/>
    <property type="molecule type" value="Genomic_DNA"/>
</dbReference>
<evidence type="ECO:0000256" key="1">
    <source>
        <dbReference type="ARBA" id="ARBA00022801"/>
    </source>
</evidence>
<reference evidence="3" key="1">
    <citation type="submission" date="2021-12" db="EMBL/GenBank/DDBJ databases">
        <title>Convergent genome expansion in fungi linked to evolution of root-endophyte symbiosis.</title>
        <authorList>
            <consortium name="DOE Joint Genome Institute"/>
            <person name="Ke Y.-H."/>
            <person name="Bonito G."/>
            <person name="Liao H.-L."/>
            <person name="Looney B."/>
            <person name="Rojas-Flechas A."/>
            <person name="Nash J."/>
            <person name="Hameed K."/>
            <person name="Schadt C."/>
            <person name="Martin F."/>
            <person name="Crous P.W."/>
            <person name="Miettinen O."/>
            <person name="Magnuson J.K."/>
            <person name="Labbe J."/>
            <person name="Jacobson D."/>
            <person name="Doktycz M.J."/>
            <person name="Veneault-Fourrey C."/>
            <person name="Kuo A."/>
            <person name="Mondo S."/>
            <person name="Calhoun S."/>
            <person name="Riley R."/>
            <person name="Ohm R."/>
            <person name="LaButti K."/>
            <person name="Andreopoulos B."/>
            <person name="Pangilinan J."/>
            <person name="Nolan M."/>
            <person name="Tritt A."/>
            <person name="Clum A."/>
            <person name="Lipzen A."/>
            <person name="Daum C."/>
            <person name="Barry K."/>
            <person name="Grigoriev I.V."/>
            <person name="Vilgalys R."/>
        </authorList>
    </citation>
    <scope>NUCLEOTIDE SEQUENCE</scope>
    <source>
        <strain evidence="3">PMI_201</strain>
    </source>
</reference>
<accession>A0AAD4KIX4</accession>
<keyword evidence="4" id="KW-1185">Reference proteome</keyword>
<dbReference type="GO" id="GO:0005737">
    <property type="term" value="C:cytoplasm"/>
    <property type="evidence" value="ECO:0007669"/>
    <property type="project" value="TreeGrafter"/>
</dbReference>
<comment type="caution">
    <text evidence="3">The sequence shown here is derived from an EMBL/GenBank/DDBJ whole genome shotgun (WGS) entry which is preliminary data.</text>
</comment>
<dbReference type="GO" id="GO:0005634">
    <property type="term" value="C:nucleus"/>
    <property type="evidence" value="ECO:0007669"/>
    <property type="project" value="TreeGrafter"/>
</dbReference>
<dbReference type="GeneID" id="70240286"/>
<dbReference type="InterPro" id="IPR050593">
    <property type="entry name" value="LovG"/>
</dbReference>
<dbReference type="RefSeq" id="XP_046068473.1">
    <property type="nucleotide sequence ID" value="XM_046209999.1"/>
</dbReference>
<feature type="domain" description="Serine hydrolase" evidence="2">
    <location>
        <begin position="3"/>
        <end position="257"/>
    </location>
</feature>
<evidence type="ECO:0000259" key="2">
    <source>
        <dbReference type="Pfam" id="PF03959"/>
    </source>
</evidence>
<dbReference type="SUPFAM" id="SSF53474">
    <property type="entry name" value="alpha/beta-Hydrolases"/>
    <property type="match status" value="1"/>
</dbReference>